<gene>
    <name evidence="2" type="ORF">FIBSPDRAFT_862776</name>
</gene>
<evidence type="ECO:0000313" key="3">
    <source>
        <dbReference type="Proteomes" id="UP000076532"/>
    </source>
</evidence>
<dbReference type="PANTHER" id="PTHR33099:SF14">
    <property type="entry name" value="PROLYL 4-HYDROXYLASE ALPHA SUBUNIT FE(2+) 2OG DIOXYGENASE DOMAIN-CONTAINING PROTEIN"/>
    <property type="match status" value="1"/>
</dbReference>
<evidence type="ECO:0000259" key="1">
    <source>
        <dbReference type="Pfam" id="PF13640"/>
    </source>
</evidence>
<dbReference type="InterPro" id="IPR044862">
    <property type="entry name" value="Pro_4_hyd_alph_FE2OG_OXY"/>
</dbReference>
<dbReference type="AlphaFoldDB" id="A0A166HXX0"/>
<proteinExistence type="predicted"/>
<protein>
    <recommendedName>
        <fullName evidence="1">Prolyl 4-hydroxylase alpha subunit Fe(2+) 2OG dioxygenase domain-containing protein</fullName>
    </recommendedName>
</protein>
<evidence type="ECO:0000313" key="2">
    <source>
        <dbReference type="EMBL" id="KZP19358.1"/>
    </source>
</evidence>
<dbReference type="Gene3D" id="2.60.120.620">
    <property type="entry name" value="q2cbj1_9rhob like domain"/>
    <property type="match status" value="1"/>
</dbReference>
<dbReference type="STRING" id="436010.A0A166HXX0"/>
<organism evidence="2 3">
    <name type="scientific">Athelia psychrophila</name>
    <dbReference type="NCBI Taxonomy" id="1759441"/>
    <lineage>
        <taxon>Eukaryota</taxon>
        <taxon>Fungi</taxon>
        <taxon>Dikarya</taxon>
        <taxon>Basidiomycota</taxon>
        <taxon>Agaricomycotina</taxon>
        <taxon>Agaricomycetes</taxon>
        <taxon>Agaricomycetidae</taxon>
        <taxon>Atheliales</taxon>
        <taxon>Atheliaceae</taxon>
        <taxon>Athelia</taxon>
    </lineage>
</organism>
<dbReference type="Proteomes" id="UP000076532">
    <property type="component" value="Unassembled WGS sequence"/>
</dbReference>
<name>A0A166HXX0_9AGAM</name>
<accession>A0A166HXX0</accession>
<dbReference type="Pfam" id="PF13640">
    <property type="entry name" value="2OG-FeII_Oxy_3"/>
    <property type="match status" value="1"/>
</dbReference>
<sequence>MSTQSLVDTLKDALSAHAPFITGTCAIPADEFSLYYGHLKDAHHIDLSKATSAQLQDLADACQPATFGLNKQDVLDESYRKAGKMDTSNFSSKFDIEGSGIMDHVRDGLVPGQGDVRAELYKLNVYGKDSFFKAHKDTPRGADMFGSLVVFFPCEQTGGALLLRHEGKEWTFDSTETLSECADPSVGYVAFYSDVEHEVALVTSGHRVTLTYNLYYKSTVALQPSLAIRRLSAAEAGVEATCKAALLGLLDDSTILPQGGILGFGLHHEYSFDKSADLKGSDALIKRVCDQLSLNPKLVCVYEDALGEIGNAMLSHGFIHISRHHEIEDLGRELLAEGAITIRDPLAETSDANTYNFKRQEPQNVYWVTQPTENTSLSTSYIRYGNQASLSHYYAKVSLVVSVGPAKQRILHTPEYLPPTSIPLTNF</sequence>
<keyword evidence="3" id="KW-1185">Reference proteome</keyword>
<dbReference type="OrthoDB" id="27483at2759"/>
<feature type="domain" description="Prolyl 4-hydroxylase alpha subunit Fe(2+) 2OG dioxygenase" evidence="1">
    <location>
        <begin position="122"/>
        <end position="214"/>
    </location>
</feature>
<dbReference type="PANTHER" id="PTHR33099">
    <property type="entry name" value="FE2OG DIOXYGENASE DOMAIN-CONTAINING PROTEIN"/>
    <property type="match status" value="1"/>
</dbReference>
<dbReference type="EMBL" id="KV417564">
    <property type="protein sequence ID" value="KZP19358.1"/>
    <property type="molecule type" value="Genomic_DNA"/>
</dbReference>
<reference evidence="2 3" key="1">
    <citation type="journal article" date="2016" name="Mol. Biol. Evol.">
        <title>Comparative Genomics of Early-Diverging Mushroom-Forming Fungi Provides Insights into the Origins of Lignocellulose Decay Capabilities.</title>
        <authorList>
            <person name="Nagy L.G."/>
            <person name="Riley R."/>
            <person name="Tritt A."/>
            <person name="Adam C."/>
            <person name="Daum C."/>
            <person name="Floudas D."/>
            <person name="Sun H."/>
            <person name="Yadav J.S."/>
            <person name="Pangilinan J."/>
            <person name="Larsson K.H."/>
            <person name="Matsuura K."/>
            <person name="Barry K."/>
            <person name="Labutti K."/>
            <person name="Kuo R."/>
            <person name="Ohm R.A."/>
            <person name="Bhattacharya S.S."/>
            <person name="Shirouzu T."/>
            <person name="Yoshinaga Y."/>
            <person name="Martin F.M."/>
            <person name="Grigoriev I.V."/>
            <person name="Hibbett D.S."/>
        </authorList>
    </citation>
    <scope>NUCLEOTIDE SEQUENCE [LARGE SCALE GENOMIC DNA]</scope>
    <source>
        <strain evidence="2 3">CBS 109695</strain>
    </source>
</reference>